<evidence type="ECO:0000256" key="1">
    <source>
        <dbReference type="ARBA" id="ARBA00004651"/>
    </source>
</evidence>
<dbReference type="Gene3D" id="1.20.120.350">
    <property type="entry name" value="Voltage-gated potassium channels. Chain C"/>
    <property type="match status" value="1"/>
</dbReference>
<proteinExistence type="predicted"/>
<keyword evidence="11 14" id="KW-0472">Membrane</keyword>
<dbReference type="OrthoDB" id="10035564at2759"/>
<feature type="transmembrane region" description="Helical" evidence="14">
    <location>
        <begin position="234"/>
        <end position="255"/>
    </location>
</feature>
<evidence type="ECO:0000256" key="12">
    <source>
        <dbReference type="ARBA" id="ARBA00023303"/>
    </source>
</evidence>
<evidence type="ECO:0000259" key="16">
    <source>
        <dbReference type="Pfam" id="PF07885"/>
    </source>
</evidence>
<dbReference type="Pfam" id="PF22614">
    <property type="entry name" value="Slo-like_RCK"/>
    <property type="match status" value="2"/>
</dbReference>
<organism evidence="19 20">
    <name type="scientific">Tetrahymena thermophila (strain SB210)</name>
    <dbReference type="NCBI Taxonomy" id="312017"/>
    <lineage>
        <taxon>Eukaryota</taxon>
        <taxon>Sar</taxon>
        <taxon>Alveolata</taxon>
        <taxon>Ciliophora</taxon>
        <taxon>Intramacronucleata</taxon>
        <taxon>Oligohymenophorea</taxon>
        <taxon>Hymenostomatida</taxon>
        <taxon>Tetrahymenina</taxon>
        <taxon>Tetrahymenidae</taxon>
        <taxon>Tetrahymena</taxon>
    </lineage>
</organism>
<name>Q22T08_TETTS</name>
<evidence type="ECO:0000259" key="15">
    <source>
        <dbReference type="Pfam" id="PF03493"/>
    </source>
</evidence>
<evidence type="ECO:0000256" key="14">
    <source>
        <dbReference type="SAM" id="Phobius"/>
    </source>
</evidence>
<accession>Q22T08</accession>
<evidence type="ECO:0000256" key="2">
    <source>
        <dbReference type="ARBA" id="ARBA00022448"/>
    </source>
</evidence>
<dbReference type="GeneID" id="7844340"/>
<dbReference type="GO" id="GO:0034702">
    <property type="term" value="C:monoatomic ion channel complex"/>
    <property type="evidence" value="ECO:0007669"/>
    <property type="project" value="UniProtKB-KW"/>
</dbReference>
<feature type="transmembrane region" description="Helical" evidence="14">
    <location>
        <begin position="182"/>
        <end position="202"/>
    </location>
</feature>
<evidence type="ECO:0000259" key="18">
    <source>
        <dbReference type="Pfam" id="PF22614"/>
    </source>
</evidence>
<evidence type="ECO:0000256" key="13">
    <source>
        <dbReference type="ARBA" id="ARBA00034430"/>
    </source>
</evidence>
<evidence type="ECO:0000256" key="4">
    <source>
        <dbReference type="ARBA" id="ARBA00022692"/>
    </source>
</evidence>
<dbReference type="InterPro" id="IPR013099">
    <property type="entry name" value="K_chnl_dom"/>
</dbReference>
<gene>
    <name evidence="19" type="ORF">TTHERM_00187090</name>
</gene>
<feature type="domain" description="Ca2+-activated K+ channel Slowpoke-like C-terminal" evidence="17">
    <location>
        <begin position="808"/>
        <end position="886"/>
    </location>
</feature>
<feature type="transmembrane region" description="Helical" evidence="14">
    <location>
        <begin position="208"/>
        <end position="227"/>
    </location>
</feature>
<dbReference type="GO" id="GO:0005267">
    <property type="term" value="F:potassium channel activity"/>
    <property type="evidence" value="ECO:0007669"/>
    <property type="project" value="UniProtKB-KW"/>
</dbReference>
<evidence type="ECO:0000256" key="7">
    <source>
        <dbReference type="ARBA" id="ARBA00022882"/>
    </source>
</evidence>
<evidence type="ECO:0000256" key="6">
    <source>
        <dbReference type="ARBA" id="ARBA00022837"/>
    </source>
</evidence>
<dbReference type="PANTHER" id="PTHR10027:SF10">
    <property type="entry name" value="SLOWPOKE 2, ISOFORM D"/>
    <property type="match status" value="1"/>
</dbReference>
<keyword evidence="5" id="KW-0631">Potassium channel</keyword>
<dbReference type="FunFam" id="3.40.50.720:FF:000797">
    <property type="entry name" value="Uncharacterized protein"/>
    <property type="match status" value="1"/>
</dbReference>
<evidence type="ECO:0000313" key="20">
    <source>
        <dbReference type="Proteomes" id="UP000009168"/>
    </source>
</evidence>
<reference evidence="20" key="1">
    <citation type="journal article" date="2006" name="PLoS Biol.">
        <title>Macronuclear genome sequence of the ciliate Tetrahymena thermophila, a model eukaryote.</title>
        <authorList>
            <person name="Eisen J.A."/>
            <person name="Coyne R.S."/>
            <person name="Wu M."/>
            <person name="Wu D."/>
            <person name="Thiagarajan M."/>
            <person name="Wortman J.R."/>
            <person name="Badger J.H."/>
            <person name="Ren Q."/>
            <person name="Amedeo P."/>
            <person name="Jones K.M."/>
            <person name="Tallon L.J."/>
            <person name="Delcher A.L."/>
            <person name="Salzberg S.L."/>
            <person name="Silva J.C."/>
            <person name="Haas B.J."/>
            <person name="Majoros W.H."/>
            <person name="Farzad M."/>
            <person name="Carlton J.M."/>
            <person name="Smith R.K. Jr."/>
            <person name="Garg J."/>
            <person name="Pearlman R.E."/>
            <person name="Karrer K.M."/>
            <person name="Sun L."/>
            <person name="Manning G."/>
            <person name="Elde N.C."/>
            <person name="Turkewitz A.P."/>
            <person name="Asai D.J."/>
            <person name="Wilkes D.E."/>
            <person name="Wang Y."/>
            <person name="Cai H."/>
            <person name="Collins K."/>
            <person name="Stewart B.A."/>
            <person name="Lee S.R."/>
            <person name="Wilamowska K."/>
            <person name="Weinberg Z."/>
            <person name="Ruzzo W.L."/>
            <person name="Wloga D."/>
            <person name="Gaertig J."/>
            <person name="Frankel J."/>
            <person name="Tsao C.-C."/>
            <person name="Gorovsky M.A."/>
            <person name="Keeling P.J."/>
            <person name="Waller R.F."/>
            <person name="Patron N.J."/>
            <person name="Cherry J.M."/>
            <person name="Stover N.A."/>
            <person name="Krieger C.J."/>
            <person name="del Toro C."/>
            <person name="Ryder H.F."/>
            <person name="Williamson S.C."/>
            <person name="Barbeau R.A."/>
            <person name="Hamilton E.P."/>
            <person name="Orias E."/>
        </authorList>
    </citation>
    <scope>NUCLEOTIDE SEQUENCE [LARGE SCALE GENOMIC DNA]</scope>
    <source>
        <strain evidence="20">SB210</strain>
    </source>
</reference>
<dbReference type="AlphaFoldDB" id="Q22T08"/>
<feature type="domain" description="Potassium channel" evidence="16">
    <location>
        <begin position="189"/>
        <end position="260"/>
    </location>
</feature>
<dbReference type="InterPro" id="IPR003929">
    <property type="entry name" value="K_chnl_BK_asu"/>
</dbReference>
<dbReference type="SUPFAM" id="SSF51735">
    <property type="entry name" value="NAD(P)-binding Rossmann-fold domains"/>
    <property type="match status" value="2"/>
</dbReference>
<evidence type="ECO:0000256" key="11">
    <source>
        <dbReference type="ARBA" id="ARBA00023136"/>
    </source>
</evidence>
<dbReference type="HOGENOM" id="CLU_008855_0_0_1"/>
<dbReference type="InterPro" id="IPR048735">
    <property type="entry name" value="Slowpoke-like_C"/>
</dbReference>
<evidence type="ECO:0000313" key="19">
    <source>
        <dbReference type="EMBL" id="EAR88630.2"/>
    </source>
</evidence>
<keyword evidence="8" id="KW-0630">Potassium</keyword>
<keyword evidence="20" id="KW-1185">Reference proteome</keyword>
<dbReference type="GO" id="GO:0005886">
    <property type="term" value="C:plasma membrane"/>
    <property type="evidence" value="ECO:0007669"/>
    <property type="project" value="UniProtKB-SubCell"/>
</dbReference>
<sequence>MLYLGSKKVFNPAEQYSLVMQIEKEEEFQKKRKEEGNISFSLTLAKYMSVTGLGDIFIAINSLLSLVYVINHAVDTYSWPVTNITSSYQTPKAIVIIEIILDVFFFIDFLINFYISENRLFFTFQYNSILEYTSVIPSLLVRMSLIPSNKYAFVTRALRFLLIIRIESILSRRAKDITRNTFKILFTILSIMIEASSFLMVVEQDQGLFFHDFLYFMVVTMTTVGFGDIYPQTIFGRLIVIVSILILLALIPAQVDQLTKSIKQTSGYSSKKLTQKRGCNEHILILGNALVEGYKTFLSELYHQDHGIVQFPSVIMKNQHPSEDMLKLLQKNSFQTNLTYLFGNPLSNNDLKRAQAENAQCVVILADKMTSDPQQEDHRNIMYTLAVKQYVYNTAKTDIRVCLQLLNPELKDIYFESLDYGQIDQVICVDELKLYLLAKTCQCPGINTIISFLITSDKPDVSVVDKRDEDSWINDYIMGMQNEIYRVHLDQQNFSGYTFCTVSQQIFKELGIILFALEVKVYGETKLFINPADYLIQDSEHYGYVIASQLPNQKDLQKVRIDSSIPRNHSYPNVPKQVPGTSNLKEIITNDKDSKYRAFYQNRTRIQTLQLNHNTDKKFENHYIVCGIVSGMKHLLMPLRARSLKTINPIIILNNETMPSELWNQINSFPKVYFLQGSPLKQEDLERACVKKALALVILSKPREKQSDSSGMVDADTIFIYKTVKFLNPNIQIITELASMATISFLSQSKNSYIKEIGYIASEPFASGEIYISTMLDTLICQAYYNPFIINILDQLIMGGASRNIKIKKICNILRLQSANLFLIDIPPQFSGQNFGQIYKSFVIEYKMIPIGLYRGINANKNNKPYVFLKPSADVKTSPKDKVYVLSIKQPKEQKIDIEEGSQFQQQQQQQQQQYPNMNLKSKLQGEEGRIDVDISRNVFKLSGEMDGFINDLKLINESTFHKNLASPDLIPQIRQIFKQEISNINYSQ</sequence>
<protein>
    <submittedName>
        <fullName evidence="19">Calcium-activated potassium channel protein</fullName>
    </submittedName>
</protein>
<dbReference type="SUPFAM" id="SSF81324">
    <property type="entry name" value="Voltage-gated potassium channels"/>
    <property type="match status" value="1"/>
</dbReference>
<evidence type="ECO:0000256" key="8">
    <source>
        <dbReference type="ARBA" id="ARBA00022958"/>
    </source>
</evidence>
<evidence type="ECO:0000256" key="9">
    <source>
        <dbReference type="ARBA" id="ARBA00022989"/>
    </source>
</evidence>
<dbReference type="Pfam" id="PF07885">
    <property type="entry name" value="Ion_trans_2"/>
    <property type="match status" value="1"/>
</dbReference>
<feature type="transmembrane region" description="Helical" evidence="14">
    <location>
        <begin position="56"/>
        <end position="74"/>
    </location>
</feature>
<dbReference type="InParanoid" id="Q22T08"/>
<feature type="domain" description="RCK N-terminal" evidence="18">
    <location>
        <begin position="280"/>
        <end position="396"/>
    </location>
</feature>
<dbReference type="InterPro" id="IPR003148">
    <property type="entry name" value="RCK_N"/>
</dbReference>
<keyword evidence="2" id="KW-0813">Transport</keyword>
<dbReference type="EMBL" id="GG662840">
    <property type="protein sequence ID" value="EAR88630.2"/>
    <property type="molecule type" value="Genomic_DNA"/>
</dbReference>
<feature type="transmembrane region" description="Helical" evidence="14">
    <location>
        <begin position="94"/>
        <end position="115"/>
    </location>
</feature>
<keyword evidence="12 19" id="KW-0407">Ion channel</keyword>
<comment type="catalytic activity">
    <reaction evidence="13">
        <text>K(+)(in) = K(+)(out)</text>
        <dbReference type="Rhea" id="RHEA:29463"/>
        <dbReference type="ChEBI" id="CHEBI:29103"/>
    </reaction>
</comment>
<dbReference type="Gene3D" id="3.40.50.720">
    <property type="entry name" value="NAD(P)-binding Rossmann-like Domain"/>
    <property type="match status" value="2"/>
</dbReference>
<evidence type="ECO:0000256" key="10">
    <source>
        <dbReference type="ARBA" id="ARBA00023065"/>
    </source>
</evidence>
<evidence type="ECO:0000259" key="17">
    <source>
        <dbReference type="Pfam" id="PF21014"/>
    </source>
</evidence>
<evidence type="ECO:0000256" key="5">
    <source>
        <dbReference type="ARBA" id="ARBA00022826"/>
    </source>
</evidence>
<dbReference type="InterPro" id="IPR047871">
    <property type="entry name" value="K_chnl_Slo-like"/>
</dbReference>
<evidence type="ECO:0000256" key="3">
    <source>
        <dbReference type="ARBA" id="ARBA00022538"/>
    </source>
</evidence>
<dbReference type="InterPro" id="IPR027359">
    <property type="entry name" value="Volt_channel_dom_sf"/>
</dbReference>
<keyword evidence="4 14" id="KW-0812">Transmembrane</keyword>
<dbReference type="Pfam" id="PF21014">
    <property type="entry name" value="Slowpoke_C"/>
    <property type="match status" value="1"/>
</dbReference>
<dbReference type="KEGG" id="tet:TTHERM_00187090"/>
<feature type="domain" description="Calcium-activated potassium channel BK alpha subunit" evidence="15">
    <location>
        <begin position="424"/>
        <end position="517"/>
    </location>
</feature>
<dbReference type="RefSeq" id="XP_001008875.2">
    <property type="nucleotide sequence ID" value="XM_001008875.2"/>
</dbReference>
<keyword evidence="10" id="KW-0406">Ion transport</keyword>
<keyword evidence="7" id="KW-0851">Voltage-gated channel</keyword>
<keyword evidence="3" id="KW-0633">Potassium transport</keyword>
<dbReference type="Gene3D" id="1.10.287.70">
    <property type="match status" value="1"/>
</dbReference>
<comment type="subcellular location">
    <subcellularLocation>
        <location evidence="1">Cell membrane</location>
        <topology evidence="1">Multi-pass membrane protein</topology>
    </subcellularLocation>
</comment>
<dbReference type="InterPro" id="IPR036291">
    <property type="entry name" value="NAD(P)-bd_dom_sf"/>
</dbReference>
<feature type="domain" description="RCK N-terminal" evidence="18">
    <location>
        <begin position="618"/>
        <end position="735"/>
    </location>
</feature>
<keyword evidence="6" id="KW-0106">Calcium</keyword>
<dbReference type="Proteomes" id="UP000009168">
    <property type="component" value="Unassembled WGS sequence"/>
</dbReference>
<dbReference type="PANTHER" id="PTHR10027">
    <property type="entry name" value="CALCIUM-ACTIVATED POTASSIUM CHANNEL ALPHA CHAIN"/>
    <property type="match status" value="1"/>
</dbReference>
<keyword evidence="9 14" id="KW-1133">Transmembrane helix</keyword>
<dbReference type="Pfam" id="PF03493">
    <property type="entry name" value="BK_channel_a"/>
    <property type="match status" value="1"/>
</dbReference>